<dbReference type="Proteomes" id="UP000663845">
    <property type="component" value="Unassembled WGS sequence"/>
</dbReference>
<feature type="non-terminal residue" evidence="2">
    <location>
        <position position="39"/>
    </location>
</feature>
<sequence length="39" mass="4503">MDLSSGPQNLNPTIYERTEERTVQASDYDNDASDEIDRR</sequence>
<organism evidence="2 3">
    <name type="scientific">Adineta steineri</name>
    <dbReference type="NCBI Taxonomy" id="433720"/>
    <lineage>
        <taxon>Eukaryota</taxon>
        <taxon>Metazoa</taxon>
        <taxon>Spiralia</taxon>
        <taxon>Gnathifera</taxon>
        <taxon>Rotifera</taxon>
        <taxon>Eurotatoria</taxon>
        <taxon>Bdelloidea</taxon>
        <taxon>Adinetida</taxon>
        <taxon>Adinetidae</taxon>
        <taxon>Adineta</taxon>
    </lineage>
</organism>
<protein>
    <submittedName>
        <fullName evidence="2">Uncharacterized protein</fullName>
    </submittedName>
</protein>
<feature type="compositionally biased region" description="Polar residues" evidence="1">
    <location>
        <begin position="1"/>
        <end position="12"/>
    </location>
</feature>
<dbReference type="AlphaFoldDB" id="A0A815X4N8"/>
<evidence type="ECO:0000313" key="2">
    <source>
        <dbReference type="EMBL" id="CAF1549699.1"/>
    </source>
</evidence>
<name>A0A815X4N8_9BILA</name>
<evidence type="ECO:0000256" key="1">
    <source>
        <dbReference type="SAM" id="MobiDB-lite"/>
    </source>
</evidence>
<reference evidence="2" key="1">
    <citation type="submission" date="2021-02" db="EMBL/GenBank/DDBJ databases">
        <authorList>
            <person name="Nowell W R."/>
        </authorList>
    </citation>
    <scope>NUCLEOTIDE SEQUENCE</scope>
</reference>
<feature type="region of interest" description="Disordered" evidence="1">
    <location>
        <begin position="1"/>
        <end position="39"/>
    </location>
</feature>
<evidence type="ECO:0000313" key="3">
    <source>
        <dbReference type="Proteomes" id="UP000663845"/>
    </source>
</evidence>
<proteinExistence type="predicted"/>
<accession>A0A815X4N8</accession>
<comment type="caution">
    <text evidence="2">The sequence shown here is derived from an EMBL/GenBank/DDBJ whole genome shotgun (WGS) entry which is preliminary data.</text>
</comment>
<gene>
    <name evidence="2" type="ORF">JYZ213_LOCUS46228</name>
</gene>
<dbReference type="EMBL" id="CAJNOG010005284">
    <property type="protein sequence ID" value="CAF1549699.1"/>
    <property type="molecule type" value="Genomic_DNA"/>
</dbReference>
<feature type="compositionally biased region" description="Acidic residues" evidence="1">
    <location>
        <begin position="28"/>
        <end position="39"/>
    </location>
</feature>